<evidence type="ECO:0000313" key="3">
    <source>
        <dbReference type="Proteomes" id="UP000070258"/>
    </source>
</evidence>
<comment type="caution">
    <text evidence="2">The sequence shown here is derived from an EMBL/GenBank/DDBJ whole genome shotgun (WGS) entry which is preliminary data.</text>
</comment>
<dbReference type="RefSeq" id="WP_068570365.1">
    <property type="nucleotide sequence ID" value="NZ_LSRF01000009.1"/>
</dbReference>
<accession>A0A138AU39</accession>
<name>A0A138AU39_9ACTN</name>
<dbReference type="EMBL" id="LSRF01000009">
    <property type="protein sequence ID" value="KXP13929.1"/>
    <property type="molecule type" value="Genomic_DNA"/>
</dbReference>
<feature type="compositionally biased region" description="Basic and acidic residues" evidence="1">
    <location>
        <begin position="86"/>
        <end position="95"/>
    </location>
</feature>
<dbReference type="Proteomes" id="UP000070258">
    <property type="component" value="Unassembled WGS sequence"/>
</dbReference>
<feature type="region of interest" description="Disordered" evidence="1">
    <location>
        <begin position="86"/>
        <end position="128"/>
    </location>
</feature>
<proteinExistence type="predicted"/>
<dbReference type="AlphaFoldDB" id="A0A138AU39"/>
<sequence length="128" mass="13569">MGSVSIADLDQLDSIADQAMQIHPTLEALASGQDITGTANCRWGSNAANAYIGFNAAAKKATKDLAALIPEQVAVIRAYTKRERELQQKTKRESDQLGQAIPQMPKVEPSKPTTIAGGAVEPDGTVHV</sequence>
<evidence type="ECO:0008006" key="4">
    <source>
        <dbReference type="Google" id="ProtNLM"/>
    </source>
</evidence>
<organism evidence="2 3">
    <name type="scientific">Tsukamurella pseudospumae</name>
    <dbReference type="NCBI Taxonomy" id="239498"/>
    <lineage>
        <taxon>Bacteria</taxon>
        <taxon>Bacillati</taxon>
        <taxon>Actinomycetota</taxon>
        <taxon>Actinomycetes</taxon>
        <taxon>Mycobacteriales</taxon>
        <taxon>Tsukamurellaceae</taxon>
        <taxon>Tsukamurella</taxon>
    </lineage>
</organism>
<protein>
    <recommendedName>
        <fullName evidence="4">ESX-1 secretion-associated protein</fullName>
    </recommendedName>
</protein>
<evidence type="ECO:0000313" key="2">
    <source>
        <dbReference type="EMBL" id="KXP13929.1"/>
    </source>
</evidence>
<evidence type="ECO:0000256" key="1">
    <source>
        <dbReference type="SAM" id="MobiDB-lite"/>
    </source>
</evidence>
<reference evidence="3" key="1">
    <citation type="submission" date="2016-02" db="EMBL/GenBank/DDBJ databases">
        <authorList>
            <person name="Wen L."/>
            <person name="He K."/>
            <person name="Yang H."/>
        </authorList>
    </citation>
    <scope>NUCLEOTIDE SEQUENCE [LARGE SCALE GENOMIC DNA]</scope>
    <source>
        <strain evidence="3">JCM 15929</strain>
    </source>
</reference>
<gene>
    <name evidence="2" type="ORF">AXK60_22765</name>
</gene>